<evidence type="ECO:0000256" key="5">
    <source>
        <dbReference type="ARBA" id="ARBA00031636"/>
    </source>
</evidence>
<dbReference type="PANTHER" id="PTHR43298">
    <property type="entry name" value="MULTIDRUG RESISTANCE PROTEIN NORM-RELATED"/>
    <property type="match status" value="1"/>
</dbReference>
<evidence type="ECO:0000256" key="6">
    <source>
        <dbReference type="SAM" id="Phobius"/>
    </source>
</evidence>
<dbReference type="AlphaFoldDB" id="A0A0E2PZR8"/>
<dbReference type="InterPro" id="IPR002528">
    <property type="entry name" value="MATE_fam"/>
</dbReference>
<feature type="transmembrane region" description="Helical" evidence="6">
    <location>
        <begin position="45"/>
        <end position="66"/>
    </location>
</feature>
<keyword evidence="6" id="KW-0472">Membrane</keyword>
<evidence type="ECO:0000256" key="3">
    <source>
        <dbReference type="ARBA" id="ARBA00020268"/>
    </source>
</evidence>
<dbReference type="GO" id="GO:0042910">
    <property type="term" value="F:xenobiotic transmembrane transporter activity"/>
    <property type="evidence" value="ECO:0007669"/>
    <property type="project" value="InterPro"/>
</dbReference>
<feature type="transmembrane region" description="Helical" evidence="6">
    <location>
        <begin position="181"/>
        <end position="207"/>
    </location>
</feature>
<feature type="transmembrane region" description="Helical" evidence="6">
    <location>
        <begin position="304"/>
        <end position="326"/>
    </location>
</feature>
<evidence type="ECO:0000313" key="8">
    <source>
        <dbReference type="Proteomes" id="UP000024559"/>
    </source>
</evidence>
<keyword evidence="6" id="KW-0812">Transmembrane</keyword>
<dbReference type="Proteomes" id="UP000024559">
    <property type="component" value="Chromosome"/>
</dbReference>
<evidence type="ECO:0000256" key="2">
    <source>
        <dbReference type="ARBA" id="ARBA00010199"/>
    </source>
</evidence>
<keyword evidence="4" id="KW-0813">Transport</keyword>
<dbReference type="EMBL" id="AZJT01000061">
    <property type="protein sequence ID" value="ETW88548.1"/>
    <property type="molecule type" value="Genomic_DNA"/>
</dbReference>
<feature type="transmembrane region" description="Helical" evidence="6">
    <location>
        <begin position="12"/>
        <end position="33"/>
    </location>
</feature>
<evidence type="ECO:0000256" key="4">
    <source>
        <dbReference type="ARBA" id="ARBA00022448"/>
    </source>
</evidence>
<dbReference type="PANTHER" id="PTHR43298:SF2">
    <property type="entry name" value="FMN_FAD EXPORTER YEEO-RELATED"/>
    <property type="match status" value="1"/>
</dbReference>
<dbReference type="GO" id="GO:0005886">
    <property type="term" value="C:plasma membrane"/>
    <property type="evidence" value="ECO:0007669"/>
    <property type="project" value="TreeGrafter"/>
</dbReference>
<evidence type="ECO:0000256" key="1">
    <source>
        <dbReference type="ARBA" id="ARBA00003408"/>
    </source>
</evidence>
<proteinExistence type="inferred from homology"/>
<comment type="function">
    <text evidence="1">Multidrug efflux pump.</text>
</comment>
<keyword evidence="6" id="KW-1133">Transmembrane helix</keyword>
<feature type="transmembrane region" description="Helical" evidence="6">
    <location>
        <begin position="121"/>
        <end position="144"/>
    </location>
</feature>
<evidence type="ECO:0000313" key="7">
    <source>
        <dbReference type="EMBL" id="ETW88548.1"/>
    </source>
</evidence>
<feature type="transmembrane region" description="Helical" evidence="6">
    <location>
        <begin position="332"/>
        <end position="353"/>
    </location>
</feature>
<dbReference type="InterPro" id="IPR050222">
    <property type="entry name" value="MATE_MdtK"/>
</dbReference>
<sequence length="420" mass="46577">MIDSKEINKFAFPLVLTNIGQVIIGQIALHFAVNNSSIALSGISIIQNLLFAFGGLLGAFSLSFNIKSSKAYSNRQTNRFDDLLKSNLTLDLIIGVAFAVFVIIFGNVILKQLYGFKGQLLSLSTIYLVFMSPYIGLTLLNFSLTNLLRVQKKTKPIMWVGLISSLIDVVLNYVLVPQIGIKGAAISTIVSLAFISLSYLFMVYPMILKALSITSTTKFELITFGIPLVGQEILESVLFIMVFDALMSRLGVELLAIYAVISQLLSIVSVPSFVYSTTVSIYLPEAEKIGEVNVFLKNIFKNSYGVSLLLACPIVLSSNVLAHFLSDEITSNIIPLTLYTFIIMGIFPIYESSKMLLQGTENEKFVLQVSIWINLICVAIMILFQFLRVQTYFSLYFIYGLSLTVLSIIFLQHASSEKII</sequence>
<name>A0A0E2PZR8_STRTR</name>
<accession>A0A0E2PZR8</accession>
<protein>
    <recommendedName>
        <fullName evidence="3">Probable multidrug resistance protein NorM</fullName>
    </recommendedName>
    <alternativeName>
        <fullName evidence="5">Multidrug-efflux transporter</fullName>
    </alternativeName>
</protein>
<feature type="transmembrane region" description="Helical" evidence="6">
    <location>
        <begin position="365"/>
        <end position="387"/>
    </location>
</feature>
<organism evidence="7 8">
    <name type="scientific">Streptococcus thermophilus M17PTZA496</name>
    <dbReference type="NCBI Taxonomy" id="1433289"/>
    <lineage>
        <taxon>Bacteria</taxon>
        <taxon>Bacillati</taxon>
        <taxon>Bacillota</taxon>
        <taxon>Bacilli</taxon>
        <taxon>Lactobacillales</taxon>
        <taxon>Streptococcaceae</taxon>
        <taxon>Streptococcus</taxon>
    </lineage>
</organism>
<comment type="similarity">
    <text evidence="2">Belongs to the multi antimicrobial extrusion (MATE) (TC 2.A.66.1) family.</text>
</comment>
<feature type="transmembrane region" description="Helical" evidence="6">
    <location>
        <begin position="393"/>
        <end position="411"/>
    </location>
</feature>
<comment type="caution">
    <text evidence="7">The sequence shown here is derived from an EMBL/GenBank/DDBJ whole genome shotgun (WGS) entry which is preliminary data.</text>
</comment>
<dbReference type="PATRIC" id="fig|1433289.7.peg.1788"/>
<feature type="transmembrane region" description="Helical" evidence="6">
    <location>
        <begin position="156"/>
        <end position="175"/>
    </location>
</feature>
<dbReference type="HOGENOM" id="CLU_012893_19_0_9"/>
<dbReference type="GO" id="GO:0015297">
    <property type="term" value="F:antiporter activity"/>
    <property type="evidence" value="ECO:0007669"/>
    <property type="project" value="InterPro"/>
</dbReference>
<feature type="transmembrane region" description="Helical" evidence="6">
    <location>
        <begin position="219"/>
        <end position="243"/>
    </location>
</feature>
<dbReference type="Pfam" id="PF01554">
    <property type="entry name" value="MatE"/>
    <property type="match status" value="1"/>
</dbReference>
<reference evidence="8" key="1">
    <citation type="submission" date="2013-12" db="EMBL/GenBank/DDBJ databases">
        <title>Genome sequences of Streptococcus thermophilus strains MTH17CL396 and M17PTZA496 isolated from Fontina cheese in Valle d'Aosta region (Italy).</title>
        <authorList>
            <person name="Treu L."/>
            <person name="Giacomini A."/>
            <person name="Corich V."/>
            <person name="Vendramin V."/>
            <person name="Bovo B."/>
        </authorList>
    </citation>
    <scope>NUCLEOTIDE SEQUENCE [LARGE SCALE GENOMIC DNA]</scope>
    <source>
        <strain evidence="8">M17PTZA496</strain>
    </source>
</reference>
<gene>
    <name evidence="7" type="ORF">X841_08625</name>
</gene>
<dbReference type="RefSeq" id="WP_084829017.1">
    <property type="nucleotide sequence ID" value="NZ_CM002372.1"/>
</dbReference>
<feature type="transmembrane region" description="Helical" evidence="6">
    <location>
        <begin position="87"/>
        <end position="109"/>
    </location>
</feature>